<sequence length="919" mass="102197">MLLFGCALWIRLPAHRRSILILGLTLVCASLYWHWNDKHNNSMLPSLLHQSPQQMNEQPVQAEGVITSPPETDGDRVRFRMELYVLPQLGTAGALQKPETIMVQLKLATRPELQQAARWQRGDRIAIRGTWKMPGEARNFDAFDYRRYLRTQYIHWMIKAEGASALQPAQLTVNGPASWSWQLLRWNDDTRQLLGSRIKQIFHTEDNGYMKGLLIGDADDIDPEQFASFSRLGLTHILAISGLHVAIYTGLLLWLLRKLGLTRERACLVVMLLLPVYVLLTGASPSAIRAGIMGMIALYAASRGLLKDGLHILCAACWGMLLYEPYFLLNISFQLSFAVTAGLILYVPVMQPLLQKLPSRLAGAIAVTLVAQMISFPLTIYYFNQFSLLSFVANFLLVPVSSLIVLPVGSIALVLGYVWLQGAVWLGSIVSWINIISFRMIDWLDGLPAMLTIWHAPPLIWILLYYAALYILLRYSSDLLQWKNEQLSSDDGSASNLHTAISPSRSVWLEIQATAPLPSVYSGPGHTSYRTGSRTWYRMLSPWLRLRILGILLSPCLLCLLLIYAYQNPLQHGQGTVQYLDVGQGDSILITTPGGKHILVDGGGTIDFGQKGQEWRKRKDPYEIGIKLLVPLLKQRGIHQLDAVILTHGDHDHAGGLLAVAEQIPIRQFIFNGTMPKGSGLDELVQTLLAKKVPIYGSSPGMKLQPDQQTELAFLAPVAITSNITTQADPAAKDQQSTAYHPDAGQSIDSPTIQPLPRKEEQNHYSVVFLLTMNSRRFLFTGDADQTEEKGILYDLASSQTILSNLQKQDAESNLSQQSSQQPSGQSVSNPVDVLKIGHHGSRTSTSAEWLRYWQPALSVISVGQYNTYGHPTKEVLKRIEDAGSDVARTDQNGEVQIRVNAEGQLSQRTLLPSPVSSE</sequence>
<dbReference type="InterPro" id="IPR001279">
    <property type="entry name" value="Metallo-B-lactamas"/>
</dbReference>
<feature type="compositionally biased region" description="Polar residues" evidence="9">
    <location>
        <begin position="727"/>
        <end position="739"/>
    </location>
</feature>
<dbReference type="CDD" id="cd07731">
    <property type="entry name" value="ComA-like_MBL-fold"/>
    <property type="match status" value="1"/>
</dbReference>
<feature type="region of interest" description="Disordered" evidence="9">
    <location>
        <begin position="808"/>
        <end position="839"/>
    </location>
</feature>
<comment type="subcellular location">
    <subcellularLocation>
        <location evidence="1">Cell membrane</location>
        <topology evidence="1">Multi-pass membrane protein</topology>
    </subcellularLocation>
</comment>
<feature type="region of interest" description="Disordered" evidence="9">
    <location>
        <begin position="727"/>
        <end position="757"/>
    </location>
</feature>
<dbReference type="InterPro" id="IPR035681">
    <property type="entry name" value="ComA-like_MBL"/>
</dbReference>
<evidence type="ECO:0000256" key="1">
    <source>
        <dbReference type="ARBA" id="ARBA00004651"/>
    </source>
</evidence>
<dbReference type="NCBIfam" id="TIGR00360">
    <property type="entry name" value="ComEC_N-term"/>
    <property type="match status" value="1"/>
</dbReference>
<gene>
    <name evidence="12" type="ORF">AR543_18270</name>
</gene>
<evidence type="ECO:0000256" key="5">
    <source>
        <dbReference type="ARBA" id="ARBA00023136"/>
    </source>
</evidence>
<organism evidence="12 13">
    <name type="scientific">Paenibacillus bovis</name>
    <dbReference type="NCBI Taxonomy" id="1616788"/>
    <lineage>
        <taxon>Bacteria</taxon>
        <taxon>Bacillati</taxon>
        <taxon>Bacillota</taxon>
        <taxon>Bacilli</taxon>
        <taxon>Bacillales</taxon>
        <taxon>Paenibacillaceae</taxon>
        <taxon>Paenibacillus</taxon>
    </lineage>
</organism>
<dbReference type="InterPro" id="IPR025405">
    <property type="entry name" value="DUF4131"/>
</dbReference>
<evidence type="ECO:0000256" key="9">
    <source>
        <dbReference type="SAM" id="MobiDB-lite"/>
    </source>
</evidence>
<evidence type="ECO:0000313" key="12">
    <source>
        <dbReference type="EMBL" id="ANF98896.1"/>
    </source>
</evidence>
<dbReference type="Pfam" id="PF13567">
    <property type="entry name" value="DUF4131"/>
    <property type="match status" value="1"/>
</dbReference>
<dbReference type="Pfam" id="PF03772">
    <property type="entry name" value="Competence"/>
    <property type="match status" value="1"/>
</dbReference>
<evidence type="ECO:0000256" key="2">
    <source>
        <dbReference type="ARBA" id="ARBA00022475"/>
    </source>
</evidence>
<feature type="transmembrane region" description="Helical" evidence="10">
    <location>
        <begin position="395"/>
        <end position="415"/>
    </location>
</feature>
<dbReference type="EMBL" id="CP013023">
    <property type="protein sequence ID" value="ANF98896.1"/>
    <property type="molecule type" value="Genomic_DNA"/>
</dbReference>
<feature type="transmembrane region" description="Helical" evidence="10">
    <location>
        <begin position="453"/>
        <end position="473"/>
    </location>
</feature>
<feature type="transmembrane region" description="Helical" evidence="10">
    <location>
        <begin position="422"/>
        <end position="441"/>
    </location>
</feature>
<feature type="domain" description="Metallo-beta-lactamase" evidence="11">
    <location>
        <begin position="584"/>
        <end position="819"/>
    </location>
</feature>
<dbReference type="PANTHER" id="PTHR30619">
    <property type="entry name" value="DNA INTERNALIZATION/COMPETENCE PROTEIN COMEC/REC2"/>
    <property type="match status" value="1"/>
</dbReference>
<dbReference type="InterPro" id="IPR036866">
    <property type="entry name" value="RibonucZ/Hydroxyglut_hydro"/>
</dbReference>
<keyword evidence="3 10" id="KW-0812">Transmembrane</keyword>
<feature type="transmembrane region" description="Helical" evidence="10">
    <location>
        <begin position="361"/>
        <end position="383"/>
    </location>
</feature>
<feature type="transmembrane region" description="Helical" evidence="10">
    <location>
        <begin position="327"/>
        <end position="349"/>
    </location>
</feature>
<feature type="transmembrane region" description="Helical" evidence="10">
    <location>
        <begin position="544"/>
        <end position="566"/>
    </location>
</feature>
<protein>
    <recommendedName>
        <fullName evidence="11">Metallo-beta-lactamase domain-containing protein</fullName>
    </recommendedName>
</protein>
<evidence type="ECO:0000256" key="6">
    <source>
        <dbReference type="ARBA" id="ARBA00034221"/>
    </source>
</evidence>
<dbReference type="SUPFAM" id="SSF56281">
    <property type="entry name" value="Metallo-hydrolase/oxidoreductase"/>
    <property type="match status" value="1"/>
</dbReference>
<comment type="catalytic activity">
    <reaction evidence="6">
        <text>3',5'-cyclic CMP + H2O = CMP + H(+)</text>
        <dbReference type="Rhea" id="RHEA:72675"/>
        <dbReference type="ChEBI" id="CHEBI:15377"/>
        <dbReference type="ChEBI" id="CHEBI:15378"/>
        <dbReference type="ChEBI" id="CHEBI:58003"/>
        <dbReference type="ChEBI" id="CHEBI:60377"/>
    </reaction>
    <physiologicalReaction direction="left-to-right" evidence="6">
        <dbReference type="Rhea" id="RHEA:72676"/>
    </physiologicalReaction>
</comment>
<evidence type="ECO:0000256" key="3">
    <source>
        <dbReference type="ARBA" id="ARBA00022692"/>
    </source>
</evidence>
<keyword evidence="13" id="KW-1185">Reference proteome</keyword>
<dbReference type="AlphaFoldDB" id="A0A172ZMM7"/>
<dbReference type="GO" id="GO:0005886">
    <property type="term" value="C:plasma membrane"/>
    <property type="evidence" value="ECO:0007669"/>
    <property type="project" value="UniProtKB-SubCell"/>
</dbReference>
<dbReference type="Proteomes" id="UP000078148">
    <property type="component" value="Chromosome"/>
</dbReference>
<evidence type="ECO:0000313" key="13">
    <source>
        <dbReference type="Proteomes" id="UP000078148"/>
    </source>
</evidence>
<feature type="transmembrane region" description="Helical" evidence="10">
    <location>
        <begin position="268"/>
        <end position="301"/>
    </location>
</feature>
<evidence type="ECO:0000256" key="7">
    <source>
        <dbReference type="ARBA" id="ARBA00034301"/>
    </source>
</evidence>
<evidence type="ECO:0000259" key="11">
    <source>
        <dbReference type="SMART" id="SM00849"/>
    </source>
</evidence>
<feature type="compositionally biased region" description="Low complexity" evidence="9">
    <location>
        <begin position="813"/>
        <end position="829"/>
    </location>
</feature>
<accession>A0A172ZMM7</accession>
<comment type="function">
    <text evidence="7">Counteracts the endogenous Pycsar antiviral defense system. Phosphodiesterase that enables metal-dependent hydrolysis of host cyclic nucleotide Pycsar defense signals such as cCMP and cUMP.</text>
</comment>
<dbReference type="InterPro" id="IPR052159">
    <property type="entry name" value="Competence_DNA_uptake"/>
</dbReference>
<reference evidence="12 13" key="2">
    <citation type="journal article" date="2016" name="Int. J. Syst. Evol. Microbiol.">
        <title>Paenibacillus bovis sp. nov., isolated from raw yak (Bos grunniens) milk.</title>
        <authorList>
            <person name="Gao C."/>
            <person name="Han J."/>
            <person name="Liu Z."/>
            <person name="Xu X."/>
            <person name="Hang F."/>
            <person name="Wu Z."/>
        </authorList>
    </citation>
    <scope>NUCLEOTIDE SEQUENCE [LARGE SCALE GENOMIC DNA]</scope>
    <source>
        <strain evidence="12 13">BD3526</strain>
    </source>
</reference>
<keyword evidence="5 10" id="KW-0472">Membrane</keyword>
<dbReference type="InterPro" id="IPR004477">
    <property type="entry name" value="ComEC_N"/>
</dbReference>
<keyword evidence="2" id="KW-1003">Cell membrane</keyword>
<dbReference type="Gene3D" id="3.60.15.10">
    <property type="entry name" value="Ribonuclease Z/Hydroxyacylglutathione hydrolase-like"/>
    <property type="match status" value="1"/>
</dbReference>
<reference evidence="13" key="1">
    <citation type="submission" date="2015-10" db="EMBL/GenBank/DDBJ databases">
        <title>Genome of Paenibacillus bovis sp. nov.</title>
        <authorList>
            <person name="Wu Z."/>
            <person name="Gao C."/>
            <person name="Liu Z."/>
            <person name="Zheng H."/>
        </authorList>
    </citation>
    <scope>NUCLEOTIDE SEQUENCE [LARGE SCALE GENOMIC DNA]</scope>
    <source>
        <strain evidence="13">BD3526</strain>
    </source>
</reference>
<dbReference type="PANTHER" id="PTHR30619:SF1">
    <property type="entry name" value="RECOMBINATION PROTEIN 2"/>
    <property type="match status" value="1"/>
</dbReference>
<dbReference type="Pfam" id="PF00753">
    <property type="entry name" value="Lactamase_B"/>
    <property type="match status" value="1"/>
</dbReference>
<dbReference type="KEGG" id="pbv:AR543_18270"/>
<evidence type="ECO:0000256" key="8">
    <source>
        <dbReference type="ARBA" id="ARBA00048505"/>
    </source>
</evidence>
<dbReference type="SMART" id="SM00849">
    <property type="entry name" value="Lactamase_B"/>
    <property type="match status" value="1"/>
</dbReference>
<keyword evidence="4 10" id="KW-1133">Transmembrane helix</keyword>
<evidence type="ECO:0000256" key="10">
    <source>
        <dbReference type="SAM" id="Phobius"/>
    </source>
</evidence>
<comment type="catalytic activity">
    <reaction evidence="8">
        <text>3',5'-cyclic UMP + H2O = UMP + H(+)</text>
        <dbReference type="Rhea" id="RHEA:70575"/>
        <dbReference type="ChEBI" id="CHEBI:15377"/>
        <dbReference type="ChEBI" id="CHEBI:15378"/>
        <dbReference type="ChEBI" id="CHEBI:57865"/>
        <dbReference type="ChEBI" id="CHEBI:184387"/>
    </reaction>
    <physiologicalReaction direction="left-to-right" evidence="8">
        <dbReference type="Rhea" id="RHEA:70576"/>
    </physiologicalReaction>
</comment>
<evidence type="ECO:0000256" key="4">
    <source>
        <dbReference type="ARBA" id="ARBA00022989"/>
    </source>
</evidence>
<name>A0A172ZMM7_9BACL</name>
<proteinExistence type="predicted"/>
<dbReference type="STRING" id="1616788.AR543_18270"/>
<feature type="transmembrane region" description="Helical" evidence="10">
    <location>
        <begin position="233"/>
        <end position="256"/>
    </location>
</feature>